<gene>
    <name evidence="2" type="ORF">PPNO1_LOCUS5522</name>
</gene>
<reference evidence="2" key="1">
    <citation type="submission" date="2022-11" db="EMBL/GenBank/DDBJ databases">
        <authorList>
            <person name="Scott C."/>
            <person name="Bruce N."/>
        </authorList>
    </citation>
    <scope>NUCLEOTIDE SEQUENCE</scope>
</reference>
<organism evidence="2 3">
    <name type="scientific">Parascedosporium putredinis</name>
    <dbReference type="NCBI Taxonomy" id="1442378"/>
    <lineage>
        <taxon>Eukaryota</taxon>
        <taxon>Fungi</taxon>
        <taxon>Dikarya</taxon>
        <taxon>Ascomycota</taxon>
        <taxon>Pezizomycotina</taxon>
        <taxon>Sordariomycetes</taxon>
        <taxon>Hypocreomycetidae</taxon>
        <taxon>Microascales</taxon>
        <taxon>Microascaceae</taxon>
        <taxon>Parascedosporium</taxon>
    </lineage>
</organism>
<feature type="compositionally biased region" description="Polar residues" evidence="1">
    <location>
        <begin position="90"/>
        <end position="107"/>
    </location>
</feature>
<keyword evidence="3" id="KW-1185">Reference proteome</keyword>
<dbReference type="AlphaFoldDB" id="A0A9P1MCK9"/>
<proteinExistence type="predicted"/>
<dbReference type="Proteomes" id="UP000838763">
    <property type="component" value="Unassembled WGS sequence"/>
</dbReference>
<evidence type="ECO:0000256" key="1">
    <source>
        <dbReference type="SAM" id="MobiDB-lite"/>
    </source>
</evidence>
<sequence>MDSGPVVGHIPAKVHSIYQAATTSTKVQSIYQTAPMADDFASNVDFFVSTIDGDSSPHGAGGMDQAFSTSGSLTAHISPLKPSFAWGSQHEFNGSEEPSTVASGPSSAVTPAFGFEETFDPTQCLYDPMRNKHGQPELDYYATGMSRKKIHQDVNVTSPVQDRILYIIDQVAAMGFDSLEEVVEIYYTKTFESTSPLHQHQRLSRNRRLPRLVGSLHTAAKNWDNWERRGFREQITLGAEEIFAEEMDLFIAQNPISKTSEWAPKSMGSDNGDNTR</sequence>
<protein>
    <submittedName>
        <fullName evidence="2">Uncharacterized protein</fullName>
    </submittedName>
</protein>
<dbReference type="EMBL" id="CALLCH030000013">
    <property type="protein sequence ID" value="CAI4215848.1"/>
    <property type="molecule type" value="Genomic_DNA"/>
</dbReference>
<name>A0A9P1MCK9_9PEZI</name>
<dbReference type="OrthoDB" id="194358at2759"/>
<evidence type="ECO:0000313" key="2">
    <source>
        <dbReference type="EMBL" id="CAI4215848.1"/>
    </source>
</evidence>
<accession>A0A9P1MCK9</accession>
<comment type="caution">
    <text evidence="2">The sequence shown here is derived from an EMBL/GenBank/DDBJ whole genome shotgun (WGS) entry which is preliminary data.</text>
</comment>
<feature type="region of interest" description="Disordered" evidence="1">
    <location>
        <begin position="87"/>
        <end position="107"/>
    </location>
</feature>
<evidence type="ECO:0000313" key="3">
    <source>
        <dbReference type="Proteomes" id="UP000838763"/>
    </source>
</evidence>